<evidence type="ECO:0000256" key="6">
    <source>
        <dbReference type="ARBA" id="ARBA00022842"/>
    </source>
</evidence>
<organism evidence="18 19">
    <name type="scientific">Desulfamplus magnetovallimortis</name>
    <dbReference type="NCBI Taxonomy" id="1246637"/>
    <lineage>
        <taxon>Bacteria</taxon>
        <taxon>Pseudomonadati</taxon>
        <taxon>Thermodesulfobacteriota</taxon>
        <taxon>Desulfobacteria</taxon>
        <taxon>Desulfobacterales</taxon>
        <taxon>Desulfobacteraceae</taxon>
        <taxon>Desulfamplus</taxon>
    </lineage>
</organism>
<evidence type="ECO:0000259" key="17">
    <source>
        <dbReference type="Pfam" id="PF24877"/>
    </source>
</evidence>
<dbReference type="UniPathway" id="UPA00049">
    <property type="reaction ID" value="UER00061"/>
</dbReference>
<dbReference type="SUPFAM" id="SSF143975">
    <property type="entry name" value="IlvD/EDD N-terminal domain-like"/>
    <property type="match status" value="1"/>
</dbReference>
<dbReference type="STRING" id="1246637.MTBBW1_2310024"/>
<keyword evidence="10 15" id="KW-0100">Branched-chain amino acid biosynthesis</keyword>
<evidence type="ECO:0000256" key="11">
    <source>
        <dbReference type="ARBA" id="ARBA00029304"/>
    </source>
</evidence>
<dbReference type="InterPro" id="IPR020558">
    <property type="entry name" value="DiOHA_6PGluconate_deHydtase_CS"/>
</dbReference>
<feature type="modified residue" description="N6-carboxylysine" evidence="15">
    <location>
        <position position="121"/>
    </location>
</feature>
<dbReference type="Proteomes" id="UP000191931">
    <property type="component" value="Unassembled WGS sequence"/>
</dbReference>
<dbReference type="GO" id="GO:0004160">
    <property type="term" value="F:dihydroxy-acid dehydratase activity"/>
    <property type="evidence" value="ECO:0007669"/>
    <property type="project" value="UniProtKB-UniRule"/>
</dbReference>
<dbReference type="PROSITE" id="PS00887">
    <property type="entry name" value="ILVD_EDD_2"/>
    <property type="match status" value="1"/>
</dbReference>
<feature type="binding site" description="via carbamate group" evidence="15">
    <location>
        <position position="121"/>
    </location>
    <ligand>
        <name>Mg(2+)</name>
        <dbReference type="ChEBI" id="CHEBI:18420"/>
    </ligand>
</feature>
<evidence type="ECO:0000256" key="8">
    <source>
        <dbReference type="ARBA" id="ARBA00023014"/>
    </source>
</evidence>
<evidence type="ECO:0000256" key="2">
    <source>
        <dbReference type="ARBA" id="ARBA00006486"/>
    </source>
</evidence>
<comment type="cofactor">
    <cofactor evidence="1 15">
        <name>Mg(2+)</name>
        <dbReference type="ChEBI" id="CHEBI:18420"/>
    </cofactor>
</comment>
<keyword evidence="19" id="KW-1185">Reference proteome</keyword>
<gene>
    <name evidence="15 18" type="primary">ilvD</name>
    <name evidence="18" type="ORF">MTBBW1_2310024</name>
</gene>
<keyword evidence="9 15" id="KW-0456">Lyase</keyword>
<dbReference type="PANTHER" id="PTHR43661">
    <property type="entry name" value="D-XYLONATE DEHYDRATASE"/>
    <property type="match status" value="1"/>
</dbReference>
<evidence type="ECO:0000256" key="14">
    <source>
        <dbReference type="ARBA" id="ARBA00029490"/>
    </source>
</evidence>
<feature type="binding site" evidence="15">
    <location>
        <position position="120"/>
    </location>
    <ligand>
        <name>Mg(2+)</name>
        <dbReference type="ChEBI" id="CHEBI:18420"/>
    </ligand>
</feature>
<dbReference type="GO" id="GO:0009099">
    <property type="term" value="P:L-valine biosynthetic process"/>
    <property type="evidence" value="ECO:0007669"/>
    <property type="project" value="UniProtKB-UniRule"/>
</dbReference>
<comment type="caution">
    <text evidence="15">Lacks conserved residue(s) required for the propagation of feature annotation.</text>
</comment>
<dbReference type="GO" id="GO:0009097">
    <property type="term" value="P:isoleucine biosynthetic process"/>
    <property type="evidence" value="ECO:0007669"/>
    <property type="project" value="UniProtKB-UniRule"/>
</dbReference>
<evidence type="ECO:0000256" key="9">
    <source>
        <dbReference type="ARBA" id="ARBA00023239"/>
    </source>
</evidence>
<dbReference type="Pfam" id="PF00920">
    <property type="entry name" value="ILVD_EDD_N"/>
    <property type="match status" value="1"/>
</dbReference>
<dbReference type="PANTHER" id="PTHR43661:SF3">
    <property type="entry name" value="D-XYLONATE DEHYDRATASE YAGF-RELATED"/>
    <property type="match status" value="1"/>
</dbReference>
<dbReference type="InterPro" id="IPR004404">
    <property type="entry name" value="DihydroxyA_deHydtase"/>
</dbReference>
<dbReference type="Gene3D" id="3.50.30.80">
    <property type="entry name" value="IlvD/EDD C-terminal domain-like"/>
    <property type="match status" value="1"/>
</dbReference>
<comment type="catalytic activity">
    <reaction evidence="15">
        <text>(2R,3R)-2,3-dihydroxy-3-methylpentanoate = (S)-3-methyl-2-oxopentanoate + H2O</text>
        <dbReference type="Rhea" id="RHEA:27694"/>
        <dbReference type="ChEBI" id="CHEBI:15377"/>
        <dbReference type="ChEBI" id="CHEBI:35146"/>
        <dbReference type="ChEBI" id="CHEBI:49258"/>
        <dbReference type="EC" id="4.2.1.9"/>
    </reaction>
</comment>
<dbReference type="GO" id="GO:0005829">
    <property type="term" value="C:cytosol"/>
    <property type="evidence" value="ECO:0007669"/>
    <property type="project" value="TreeGrafter"/>
</dbReference>
<dbReference type="Pfam" id="PF24877">
    <property type="entry name" value="ILV_EDD_C"/>
    <property type="match status" value="1"/>
</dbReference>
<feature type="binding site" evidence="15">
    <location>
        <position position="447"/>
    </location>
    <ligand>
        <name>Mg(2+)</name>
        <dbReference type="ChEBI" id="CHEBI:18420"/>
    </ligand>
</feature>
<evidence type="ECO:0000256" key="3">
    <source>
        <dbReference type="ARBA" id="ARBA00022605"/>
    </source>
</evidence>
<evidence type="ECO:0000256" key="5">
    <source>
        <dbReference type="ARBA" id="ARBA00022723"/>
    </source>
</evidence>
<evidence type="ECO:0000256" key="4">
    <source>
        <dbReference type="ARBA" id="ARBA00022714"/>
    </source>
</evidence>
<feature type="binding site" evidence="15">
    <location>
        <position position="78"/>
    </location>
    <ligand>
        <name>Mg(2+)</name>
        <dbReference type="ChEBI" id="CHEBI:18420"/>
    </ligand>
</feature>
<comment type="subunit">
    <text evidence="15">Homodimer.</text>
</comment>
<dbReference type="AlphaFoldDB" id="A0A1W1HDR1"/>
<dbReference type="InterPro" id="IPR037237">
    <property type="entry name" value="IlvD/EDD_N"/>
</dbReference>
<dbReference type="FunFam" id="3.50.30.80:FF:000001">
    <property type="entry name" value="Dihydroxy-acid dehydratase"/>
    <property type="match status" value="1"/>
</dbReference>
<evidence type="ECO:0000259" key="16">
    <source>
        <dbReference type="Pfam" id="PF00920"/>
    </source>
</evidence>
<protein>
    <recommendedName>
        <fullName evidence="14 15">Dihydroxy-acid dehydratase</fullName>
        <shortName evidence="15">DAD</shortName>
        <ecNumber evidence="14 15">4.2.1.9</ecNumber>
    </recommendedName>
</protein>
<dbReference type="GO" id="GO:0051537">
    <property type="term" value="F:2 iron, 2 sulfur cluster binding"/>
    <property type="evidence" value="ECO:0007669"/>
    <property type="project" value="UniProtKB-UniRule"/>
</dbReference>
<keyword evidence="8 15" id="KW-0411">Iron-sulfur</keyword>
<feature type="domain" description="Dihydroxy-acid/6-phosphogluconate dehydratase N-terminal" evidence="16">
    <location>
        <begin position="31"/>
        <end position="351"/>
    </location>
</feature>
<keyword evidence="5 15" id="KW-0479">Metal-binding</keyword>
<name>A0A1W1HDR1_9BACT</name>
<evidence type="ECO:0000256" key="1">
    <source>
        <dbReference type="ARBA" id="ARBA00001946"/>
    </source>
</evidence>
<dbReference type="SUPFAM" id="SSF52016">
    <property type="entry name" value="LeuD/IlvD-like"/>
    <property type="match status" value="1"/>
</dbReference>
<dbReference type="EMBL" id="FWEV01000148">
    <property type="protein sequence ID" value="SLM30576.1"/>
    <property type="molecule type" value="Genomic_DNA"/>
</dbReference>
<dbReference type="HAMAP" id="MF_00012">
    <property type="entry name" value="IlvD"/>
    <property type="match status" value="1"/>
</dbReference>
<comment type="cofactor">
    <cofactor evidence="15">
        <name>[2Fe-2S] cluster</name>
        <dbReference type="ChEBI" id="CHEBI:190135"/>
    </cofactor>
    <text evidence="15">Binds 1 [2Fe-2S] cluster per subunit. This cluster acts as a Lewis acid cofactor.</text>
</comment>
<dbReference type="OrthoDB" id="9807077at2"/>
<sequence length="557" mass="58764">MRSDIAKKGIARAPHRSLMKAVGFTDEEIKRPLVGIANSANELIPGHMHLNQIVTAVKAGIRMAGGTPMEFSTIGVCDGIAMNHAGMHYSLASRELIADSIEVSAMAHPFDAIVMVPNCDKIVPGMLMAAARLNIPAICISGGPMLPGVHPSDRSRKIDLISVFEAVGAVKTGKMDEEQMSAIEDAACPTCGSCAGMFTANSMNCLTEAIGMGLPGNGTIPGPMSERIRLAKNAGMAIMELLDQNITPREIMTEKAFENSLAVDMALGCSTNTVLHLKAIAHEAGLNIPLEKINEMSAKIPHLCSLSPGGSDHILDLYHAGGIQAVLKTLMDEGMINGDCITATGKTVTQNLSDGNISVKDHNVIRPISNPYHKEGGLAVLFGNLAPEGCVVKQSAVKKETLRHQGPARVFDSEEAATEAIMASAINKGDVIVIRYEGPAGGPGMREMLTPTSAIAGMGLDGDVALITDGRFSGGTKGASIGHISPEAMQGSTLAAVEENDQIKIDIPAKTIELLVPEDEIQKRLAAWRRPEPKIKTGYLERYARQVTSAGNGAVFA</sequence>
<evidence type="ECO:0000256" key="15">
    <source>
        <dbReference type="HAMAP-Rule" id="MF_00012"/>
    </source>
</evidence>
<dbReference type="EC" id="4.2.1.9" evidence="14 15"/>
<comment type="function">
    <text evidence="15">Functions in the biosynthesis of branched-chain amino acids. Catalyzes the dehydration of (2R,3R)-2,3-dihydroxy-3-methylpentanoate (2,3-dihydroxy-3-methylvalerate) into 2-oxo-3-methylpentanoate (2-oxo-3-methylvalerate) and of (2R)-2,3-dihydroxy-3-methylbutanoate (2,3-dihydroxyisovalerate) into 2-oxo-3-methylbutanoate (2-oxoisovalerate), the penultimate precursor to L-isoleucine and L-valine, respectively.</text>
</comment>
<dbReference type="InterPro" id="IPR056740">
    <property type="entry name" value="ILV_EDD_C"/>
</dbReference>
<dbReference type="NCBIfam" id="TIGR00110">
    <property type="entry name" value="ilvD"/>
    <property type="match status" value="1"/>
</dbReference>
<evidence type="ECO:0000256" key="10">
    <source>
        <dbReference type="ARBA" id="ARBA00023304"/>
    </source>
</evidence>
<dbReference type="InterPro" id="IPR000581">
    <property type="entry name" value="ILV_EDD_N"/>
</dbReference>
<comment type="pathway">
    <text evidence="12 15">Amino-acid biosynthesis; L-valine biosynthesis; L-valine from pyruvate: step 3/4.</text>
</comment>
<reference evidence="18 19" key="1">
    <citation type="submission" date="2017-03" db="EMBL/GenBank/DDBJ databases">
        <authorList>
            <person name="Afonso C.L."/>
            <person name="Miller P.J."/>
            <person name="Scott M.A."/>
            <person name="Spackman E."/>
            <person name="Goraichik I."/>
            <person name="Dimitrov K.M."/>
            <person name="Suarez D.L."/>
            <person name="Swayne D.E."/>
        </authorList>
    </citation>
    <scope>NUCLEOTIDE SEQUENCE [LARGE SCALE GENOMIC DNA]</scope>
    <source>
        <strain evidence="18">PRJEB14757</strain>
    </source>
</reference>
<evidence type="ECO:0000313" key="19">
    <source>
        <dbReference type="Proteomes" id="UP000191931"/>
    </source>
</evidence>
<dbReference type="InterPro" id="IPR042096">
    <property type="entry name" value="Dihydro-acid_dehy_C"/>
</dbReference>
<proteinExistence type="inferred from homology"/>
<keyword evidence="6 15" id="KW-0460">Magnesium</keyword>
<feature type="domain" description="Dihydroxy-acid/6-phosphogluconate dehydratase C-terminal" evidence="17">
    <location>
        <begin position="363"/>
        <end position="554"/>
    </location>
</feature>
<keyword evidence="7 15" id="KW-0408">Iron</keyword>
<feature type="active site" description="Proton acceptor" evidence="15">
    <location>
        <position position="473"/>
    </location>
</feature>
<evidence type="ECO:0000313" key="18">
    <source>
        <dbReference type="EMBL" id="SLM30576.1"/>
    </source>
</evidence>
<keyword evidence="4 15" id="KW-0001">2Fe-2S</keyword>
<dbReference type="GO" id="GO:0000287">
    <property type="term" value="F:magnesium ion binding"/>
    <property type="evidence" value="ECO:0007669"/>
    <property type="project" value="UniProtKB-UniRule"/>
</dbReference>
<comment type="catalytic activity">
    <reaction evidence="11">
        <text>(2R)-2,3-dihydroxy-3-methylbutanoate = 3-methyl-2-oxobutanoate + H2O</text>
        <dbReference type="Rhea" id="RHEA:24809"/>
        <dbReference type="ChEBI" id="CHEBI:11851"/>
        <dbReference type="ChEBI" id="CHEBI:15377"/>
        <dbReference type="ChEBI" id="CHEBI:49072"/>
        <dbReference type="EC" id="4.2.1.9"/>
    </reaction>
    <physiologicalReaction direction="left-to-right" evidence="11">
        <dbReference type="Rhea" id="RHEA:24810"/>
    </physiologicalReaction>
</comment>
<evidence type="ECO:0000256" key="7">
    <source>
        <dbReference type="ARBA" id="ARBA00023004"/>
    </source>
</evidence>
<accession>A0A1W1HDR1</accession>
<comment type="pathway">
    <text evidence="13 15">Amino-acid biosynthesis; L-isoleucine biosynthesis; L-isoleucine from 2-oxobutanoate: step 3/4.</text>
</comment>
<evidence type="ECO:0000256" key="12">
    <source>
        <dbReference type="ARBA" id="ARBA00029436"/>
    </source>
</evidence>
<dbReference type="RefSeq" id="WP_080808830.1">
    <property type="nucleotide sequence ID" value="NZ_LT828562.1"/>
</dbReference>
<comment type="similarity">
    <text evidence="2 15">Belongs to the IlvD/Edd family.</text>
</comment>
<dbReference type="PROSITE" id="PS00886">
    <property type="entry name" value="ILVD_EDD_1"/>
    <property type="match status" value="1"/>
</dbReference>
<dbReference type="NCBIfam" id="NF002068">
    <property type="entry name" value="PRK00911.1"/>
    <property type="match status" value="1"/>
</dbReference>
<dbReference type="UniPathway" id="UPA00047">
    <property type="reaction ID" value="UER00057"/>
</dbReference>
<evidence type="ECO:0000256" key="13">
    <source>
        <dbReference type="ARBA" id="ARBA00029437"/>
    </source>
</evidence>
<keyword evidence="3 15" id="KW-0028">Amino-acid biosynthesis</keyword>